<evidence type="ECO:0000313" key="3">
    <source>
        <dbReference type="Proteomes" id="UP001162031"/>
    </source>
</evidence>
<dbReference type="Pfam" id="PF05347">
    <property type="entry name" value="Complex1_LYR"/>
    <property type="match status" value="1"/>
</dbReference>
<name>A0AAV0UIM6_HYABA</name>
<accession>A0AAV0UIM6</accession>
<feature type="domain" description="Complex 1 LYR protein" evidence="1">
    <location>
        <begin position="5"/>
        <end position="57"/>
    </location>
</feature>
<dbReference type="EMBL" id="CANTFL010001327">
    <property type="protein sequence ID" value="CAI5736861.1"/>
    <property type="molecule type" value="Genomic_DNA"/>
</dbReference>
<keyword evidence="3" id="KW-1185">Reference proteome</keyword>
<gene>
    <name evidence="2" type="ORF">HBR001_LOCUS6971</name>
</gene>
<dbReference type="InterPro" id="IPR008011">
    <property type="entry name" value="Complex1_LYR_dom"/>
</dbReference>
<protein>
    <recommendedName>
        <fullName evidence="1">Complex 1 LYR protein domain-containing protein</fullName>
    </recommendedName>
</protein>
<sequence length="108" mass="12150">MADRKQVLRMYRRLLQLAQQYPSIKRQSIIQDVKTEFRANRDLSDAPAIRQELAAVQAGIKELSMYASLHPSVPNWTIEVGHDAAPTSFEAHVDDDTKVVSGGKTKDE</sequence>
<evidence type="ECO:0000313" key="2">
    <source>
        <dbReference type="EMBL" id="CAI5736861.1"/>
    </source>
</evidence>
<dbReference type="AlphaFoldDB" id="A0AAV0UIM6"/>
<proteinExistence type="predicted"/>
<evidence type="ECO:0000259" key="1">
    <source>
        <dbReference type="Pfam" id="PF05347"/>
    </source>
</evidence>
<organism evidence="2 3">
    <name type="scientific">Hyaloperonospora brassicae</name>
    <name type="common">Brassica downy mildew</name>
    <name type="synonym">Peronospora brassicae</name>
    <dbReference type="NCBI Taxonomy" id="162125"/>
    <lineage>
        <taxon>Eukaryota</taxon>
        <taxon>Sar</taxon>
        <taxon>Stramenopiles</taxon>
        <taxon>Oomycota</taxon>
        <taxon>Peronosporomycetes</taxon>
        <taxon>Peronosporales</taxon>
        <taxon>Peronosporaceae</taxon>
        <taxon>Hyaloperonospora</taxon>
    </lineage>
</organism>
<dbReference type="Proteomes" id="UP001162031">
    <property type="component" value="Unassembled WGS sequence"/>
</dbReference>
<dbReference type="CDD" id="cd20251">
    <property type="entry name" value="Complex1_LYR_SF"/>
    <property type="match status" value="1"/>
</dbReference>
<reference evidence="2" key="1">
    <citation type="submission" date="2022-12" db="EMBL/GenBank/DDBJ databases">
        <authorList>
            <person name="Webb A."/>
        </authorList>
    </citation>
    <scope>NUCLEOTIDE SEQUENCE</scope>
    <source>
        <strain evidence="2">Hp1</strain>
    </source>
</reference>
<comment type="caution">
    <text evidence="2">The sequence shown here is derived from an EMBL/GenBank/DDBJ whole genome shotgun (WGS) entry which is preliminary data.</text>
</comment>